<keyword evidence="3" id="KW-1185">Reference proteome</keyword>
<evidence type="ECO:0000256" key="1">
    <source>
        <dbReference type="SAM" id="MobiDB-lite"/>
    </source>
</evidence>
<reference evidence="2 3" key="1">
    <citation type="journal article" date="2013" name="Nat. Genet.">
        <title>The high-quality draft genome of peach (Prunus persica) identifies unique patterns of genetic diversity, domestication and genome evolution.</title>
        <authorList>
            <consortium name="International Peach Genome Initiative"/>
            <person name="Verde I."/>
            <person name="Abbott A.G."/>
            <person name="Scalabrin S."/>
            <person name="Jung S."/>
            <person name="Shu S."/>
            <person name="Marroni F."/>
            <person name="Zhebentyayeva T."/>
            <person name="Dettori M.T."/>
            <person name="Grimwood J."/>
            <person name="Cattonaro F."/>
            <person name="Zuccolo A."/>
            <person name="Rossini L."/>
            <person name="Jenkins J."/>
            <person name="Vendramin E."/>
            <person name="Meisel L.A."/>
            <person name="Decroocq V."/>
            <person name="Sosinski B."/>
            <person name="Prochnik S."/>
            <person name="Mitros T."/>
            <person name="Policriti A."/>
            <person name="Cipriani G."/>
            <person name="Dondini L."/>
            <person name="Ficklin S."/>
            <person name="Goodstein D.M."/>
            <person name="Xuan P."/>
            <person name="Del Fabbro C."/>
            <person name="Aramini V."/>
            <person name="Copetti D."/>
            <person name="Gonzalez S."/>
            <person name="Horner D.S."/>
            <person name="Falchi R."/>
            <person name="Lucas S."/>
            <person name="Mica E."/>
            <person name="Maldonado J."/>
            <person name="Lazzari B."/>
            <person name="Bielenberg D."/>
            <person name="Pirona R."/>
            <person name="Miculan M."/>
            <person name="Barakat A."/>
            <person name="Testolin R."/>
            <person name="Stella A."/>
            <person name="Tartarini S."/>
            <person name="Tonutti P."/>
            <person name="Arus P."/>
            <person name="Orellana A."/>
            <person name="Wells C."/>
            <person name="Main D."/>
            <person name="Vizzotto G."/>
            <person name="Silva H."/>
            <person name="Salamini F."/>
            <person name="Schmutz J."/>
            <person name="Morgante M."/>
            <person name="Rokhsar D.S."/>
        </authorList>
    </citation>
    <scope>NUCLEOTIDE SEQUENCE [LARGE SCALE GENOMIC DNA]</scope>
    <source>
        <strain evidence="3">cv. Nemared</strain>
    </source>
</reference>
<name>M5WDI8_PRUPE</name>
<dbReference type="AlphaFoldDB" id="M5WDI8"/>
<organism evidence="2 3">
    <name type="scientific">Prunus persica</name>
    <name type="common">Peach</name>
    <name type="synonym">Amygdalus persica</name>
    <dbReference type="NCBI Taxonomy" id="3760"/>
    <lineage>
        <taxon>Eukaryota</taxon>
        <taxon>Viridiplantae</taxon>
        <taxon>Streptophyta</taxon>
        <taxon>Embryophyta</taxon>
        <taxon>Tracheophyta</taxon>
        <taxon>Spermatophyta</taxon>
        <taxon>Magnoliopsida</taxon>
        <taxon>eudicotyledons</taxon>
        <taxon>Gunneridae</taxon>
        <taxon>Pentapetalae</taxon>
        <taxon>rosids</taxon>
        <taxon>fabids</taxon>
        <taxon>Rosales</taxon>
        <taxon>Rosaceae</taxon>
        <taxon>Amygdaloideae</taxon>
        <taxon>Amygdaleae</taxon>
        <taxon>Prunus</taxon>
    </lineage>
</organism>
<gene>
    <name evidence="2" type="ORF">PRUPE_5G002500</name>
</gene>
<proteinExistence type="predicted"/>
<sequence>MEVLHGKLRDRKQHTLFKAPKKQKRKGKFLKHEQALVPCGHHRNDLKSLFRLKTYLFDDGHRHTQLAP</sequence>
<feature type="compositionally biased region" description="Basic residues" evidence="1">
    <location>
        <begin position="8"/>
        <end position="29"/>
    </location>
</feature>
<feature type="region of interest" description="Disordered" evidence="1">
    <location>
        <begin position="1"/>
        <end position="29"/>
    </location>
</feature>
<dbReference type="Proteomes" id="UP000006882">
    <property type="component" value="Chromosome G5"/>
</dbReference>
<evidence type="ECO:0000313" key="2">
    <source>
        <dbReference type="EMBL" id="ONI05343.1"/>
    </source>
</evidence>
<dbReference type="EMBL" id="CM007655">
    <property type="protein sequence ID" value="ONI05343.1"/>
    <property type="molecule type" value="Genomic_DNA"/>
</dbReference>
<dbReference type="HOGENOM" id="CLU_2798744_0_0_1"/>
<dbReference type="Gramene" id="ONI05343">
    <property type="protein sequence ID" value="ONI05343"/>
    <property type="gene ID" value="PRUPE_5G002500"/>
</dbReference>
<evidence type="ECO:0000313" key="3">
    <source>
        <dbReference type="Proteomes" id="UP000006882"/>
    </source>
</evidence>
<accession>M5WDI8</accession>
<protein>
    <submittedName>
        <fullName evidence="2">Uncharacterized protein</fullName>
    </submittedName>
</protein>